<evidence type="ECO:0000313" key="1">
    <source>
        <dbReference type="EMBL" id="MCI86766.1"/>
    </source>
</evidence>
<keyword evidence="2" id="KW-1185">Reference proteome</keyword>
<name>A0A392VEF7_9FABA</name>
<organism evidence="1 2">
    <name type="scientific">Trifolium medium</name>
    <dbReference type="NCBI Taxonomy" id="97028"/>
    <lineage>
        <taxon>Eukaryota</taxon>
        <taxon>Viridiplantae</taxon>
        <taxon>Streptophyta</taxon>
        <taxon>Embryophyta</taxon>
        <taxon>Tracheophyta</taxon>
        <taxon>Spermatophyta</taxon>
        <taxon>Magnoliopsida</taxon>
        <taxon>eudicotyledons</taxon>
        <taxon>Gunneridae</taxon>
        <taxon>Pentapetalae</taxon>
        <taxon>rosids</taxon>
        <taxon>fabids</taxon>
        <taxon>Fabales</taxon>
        <taxon>Fabaceae</taxon>
        <taxon>Papilionoideae</taxon>
        <taxon>50 kb inversion clade</taxon>
        <taxon>NPAAA clade</taxon>
        <taxon>Hologalegina</taxon>
        <taxon>IRL clade</taxon>
        <taxon>Trifolieae</taxon>
        <taxon>Trifolium</taxon>
    </lineage>
</organism>
<dbReference type="AlphaFoldDB" id="A0A392VEF7"/>
<dbReference type="EMBL" id="LXQA011149082">
    <property type="protein sequence ID" value="MCI86766.1"/>
    <property type="molecule type" value="Genomic_DNA"/>
</dbReference>
<evidence type="ECO:0000313" key="2">
    <source>
        <dbReference type="Proteomes" id="UP000265520"/>
    </source>
</evidence>
<sequence length="31" mass="3107">GGSSAVKFRLGKIDGIVVLEPNVDDPPAAPS</sequence>
<comment type="caution">
    <text evidence="1">The sequence shown here is derived from an EMBL/GenBank/DDBJ whole genome shotgun (WGS) entry which is preliminary data.</text>
</comment>
<feature type="non-terminal residue" evidence="1">
    <location>
        <position position="1"/>
    </location>
</feature>
<proteinExistence type="predicted"/>
<protein>
    <submittedName>
        <fullName evidence="1">Uncharacterized protein</fullName>
    </submittedName>
</protein>
<dbReference type="Proteomes" id="UP000265520">
    <property type="component" value="Unassembled WGS sequence"/>
</dbReference>
<reference evidence="1 2" key="1">
    <citation type="journal article" date="2018" name="Front. Plant Sci.">
        <title>Red Clover (Trifolium pratense) and Zigzag Clover (T. medium) - A Picture of Genomic Similarities and Differences.</title>
        <authorList>
            <person name="Dluhosova J."/>
            <person name="Istvanek J."/>
            <person name="Nedelnik J."/>
            <person name="Repkova J."/>
        </authorList>
    </citation>
    <scope>NUCLEOTIDE SEQUENCE [LARGE SCALE GENOMIC DNA]</scope>
    <source>
        <strain evidence="2">cv. 10/8</strain>
        <tissue evidence="1">Leaf</tissue>
    </source>
</reference>
<accession>A0A392VEF7</accession>